<sequence length="101" mass="11375">MYPSKSIPVSTMMRREIELAVTSLFVLWRTFPSRAQAAARLSSLSRTNIRHLPRSATTAGLRENQEIRHGGLHGESRSRLVLGGEDFYGRYGFATAIKILR</sequence>
<evidence type="ECO:0000313" key="2">
    <source>
        <dbReference type="Proteomes" id="UP001187192"/>
    </source>
</evidence>
<name>A0AA88EIH3_FICCA</name>
<accession>A0AA88EIH3</accession>
<dbReference type="Proteomes" id="UP001187192">
    <property type="component" value="Unassembled WGS sequence"/>
</dbReference>
<reference evidence="1" key="1">
    <citation type="submission" date="2023-07" db="EMBL/GenBank/DDBJ databases">
        <title>draft genome sequence of fig (Ficus carica).</title>
        <authorList>
            <person name="Takahashi T."/>
            <person name="Nishimura K."/>
        </authorList>
    </citation>
    <scope>NUCLEOTIDE SEQUENCE</scope>
</reference>
<protein>
    <submittedName>
        <fullName evidence="1">Uncharacterized protein</fullName>
    </submittedName>
</protein>
<gene>
    <name evidence="1" type="ORF">TIFTF001_056601</name>
</gene>
<dbReference type="EMBL" id="BTGU01021372">
    <property type="protein sequence ID" value="GMN75371.1"/>
    <property type="molecule type" value="Genomic_DNA"/>
</dbReference>
<evidence type="ECO:0000313" key="1">
    <source>
        <dbReference type="EMBL" id="GMN75371.1"/>
    </source>
</evidence>
<keyword evidence="2" id="KW-1185">Reference proteome</keyword>
<comment type="caution">
    <text evidence="1">The sequence shown here is derived from an EMBL/GenBank/DDBJ whole genome shotgun (WGS) entry which is preliminary data.</text>
</comment>
<dbReference type="AlphaFoldDB" id="A0AA88EIH3"/>
<organism evidence="1 2">
    <name type="scientific">Ficus carica</name>
    <name type="common">Common fig</name>
    <dbReference type="NCBI Taxonomy" id="3494"/>
    <lineage>
        <taxon>Eukaryota</taxon>
        <taxon>Viridiplantae</taxon>
        <taxon>Streptophyta</taxon>
        <taxon>Embryophyta</taxon>
        <taxon>Tracheophyta</taxon>
        <taxon>Spermatophyta</taxon>
        <taxon>Magnoliopsida</taxon>
        <taxon>eudicotyledons</taxon>
        <taxon>Gunneridae</taxon>
        <taxon>Pentapetalae</taxon>
        <taxon>rosids</taxon>
        <taxon>fabids</taxon>
        <taxon>Rosales</taxon>
        <taxon>Moraceae</taxon>
        <taxon>Ficeae</taxon>
        <taxon>Ficus</taxon>
    </lineage>
</organism>
<proteinExistence type="predicted"/>